<feature type="transmembrane region" description="Helical" evidence="1">
    <location>
        <begin position="12"/>
        <end position="32"/>
    </location>
</feature>
<evidence type="ECO:0000313" key="3">
    <source>
        <dbReference type="Proteomes" id="UP001229421"/>
    </source>
</evidence>
<keyword evidence="1" id="KW-1133">Transmembrane helix</keyword>
<dbReference type="EMBL" id="JAUHHV010000001">
    <property type="protein sequence ID" value="KAK1434693.1"/>
    <property type="molecule type" value="Genomic_DNA"/>
</dbReference>
<keyword evidence="1" id="KW-0472">Membrane</keyword>
<dbReference type="Proteomes" id="UP001229421">
    <property type="component" value="Unassembled WGS sequence"/>
</dbReference>
<keyword evidence="3" id="KW-1185">Reference proteome</keyword>
<evidence type="ECO:0000313" key="2">
    <source>
        <dbReference type="EMBL" id="KAK1434693.1"/>
    </source>
</evidence>
<gene>
    <name evidence="2" type="ORF">QVD17_00442</name>
</gene>
<reference evidence="2" key="1">
    <citation type="journal article" date="2023" name="bioRxiv">
        <title>Improved chromosome-level genome assembly for marigold (Tagetes erecta).</title>
        <authorList>
            <person name="Jiang F."/>
            <person name="Yuan L."/>
            <person name="Wang S."/>
            <person name="Wang H."/>
            <person name="Xu D."/>
            <person name="Wang A."/>
            <person name="Fan W."/>
        </authorList>
    </citation>
    <scope>NUCLEOTIDE SEQUENCE</scope>
    <source>
        <strain evidence="2">WSJ</strain>
        <tissue evidence="2">Leaf</tissue>
    </source>
</reference>
<protein>
    <submittedName>
        <fullName evidence="2">Uncharacterized protein</fullName>
    </submittedName>
</protein>
<sequence length="79" mass="8933">MRLYLMLHNIHAHYLLLGFAGKLDQAAAALLFSRHRQRARNEGGGLLLLISDDQREGREGEEIEQDVVYACVLFDAADH</sequence>
<accession>A0AAD8L7U6</accession>
<dbReference type="AlphaFoldDB" id="A0AAD8L7U6"/>
<proteinExistence type="predicted"/>
<keyword evidence="1" id="KW-0812">Transmembrane</keyword>
<name>A0AAD8L7U6_TARER</name>
<comment type="caution">
    <text evidence="2">The sequence shown here is derived from an EMBL/GenBank/DDBJ whole genome shotgun (WGS) entry which is preliminary data.</text>
</comment>
<evidence type="ECO:0000256" key="1">
    <source>
        <dbReference type="SAM" id="Phobius"/>
    </source>
</evidence>
<organism evidence="2 3">
    <name type="scientific">Tagetes erecta</name>
    <name type="common">African marigold</name>
    <dbReference type="NCBI Taxonomy" id="13708"/>
    <lineage>
        <taxon>Eukaryota</taxon>
        <taxon>Viridiplantae</taxon>
        <taxon>Streptophyta</taxon>
        <taxon>Embryophyta</taxon>
        <taxon>Tracheophyta</taxon>
        <taxon>Spermatophyta</taxon>
        <taxon>Magnoliopsida</taxon>
        <taxon>eudicotyledons</taxon>
        <taxon>Gunneridae</taxon>
        <taxon>Pentapetalae</taxon>
        <taxon>asterids</taxon>
        <taxon>campanulids</taxon>
        <taxon>Asterales</taxon>
        <taxon>Asteraceae</taxon>
        <taxon>Asteroideae</taxon>
        <taxon>Heliantheae alliance</taxon>
        <taxon>Tageteae</taxon>
        <taxon>Tagetes</taxon>
    </lineage>
</organism>